<dbReference type="RefSeq" id="WP_209650334.1">
    <property type="nucleotide sequence ID" value="NZ_JBEPNW010000002.1"/>
</dbReference>
<keyword evidence="2" id="KW-1185">Reference proteome</keyword>
<dbReference type="Proteomes" id="UP001549119">
    <property type="component" value="Unassembled WGS sequence"/>
</dbReference>
<name>A0ABV2NQ25_9HYPH</name>
<evidence type="ECO:0000313" key="2">
    <source>
        <dbReference type="Proteomes" id="UP001549119"/>
    </source>
</evidence>
<protein>
    <submittedName>
        <fullName evidence="1">Uncharacterized protein</fullName>
    </submittedName>
</protein>
<organism evidence="1 2">
    <name type="scientific">Methylobacterium radiotolerans</name>
    <dbReference type="NCBI Taxonomy" id="31998"/>
    <lineage>
        <taxon>Bacteria</taxon>
        <taxon>Pseudomonadati</taxon>
        <taxon>Pseudomonadota</taxon>
        <taxon>Alphaproteobacteria</taxon>
        <taxon>Hyphomicrobiales</taxon>
        <taxon>Methylobacteriaceae</taxon>
        <taxon>Methylobacterium</taxon>
    </lineage>
</organism>
<proteinExistence type="predicted"/>
<sequence>MSLKPIVAHGVQLFVAEKGKLAQGRCLGAKDAADACKIAEEKVRNGRAVGAAAFTRTILDPDYDDGAEPTTLAIFGRVPSGISDQLPF</sequence>
<gene>
    <name evidence="1" type="ORF">ABIC20_005936</name>
</gene>
<comment type="caution">
    <text evidence="1">The sequence shown here is derived from an EMBL/GenBank/DDBJ whole genome shotgun (WGS) entry which is preliminary data.</text>
</comment>
<evidence type="ECO:0000313" key="1">
    <source>
        <dbReference type="EMBL" id="MET3868627.1"/>
    </source>
</evidence>
<accession>A0ABV2NQ25</accession>
<reference evidence="1 2" key="1">
    <citation type="submission" date="2024-06" db="EMBL/GenBank/DDBJ databases">
        <title>Genomics of switchgrass bacterial isolates.</title>
        <authorList>
            <person name="Shade A."/>
        </authorList>
    </citation>
    <scope>NUCLEOTIDE SEQUENCE [LARGE SCALE GENOMIC DNA]</scope>
    <source>
        <strain evidence="1 2">PvP084</strain>
    </source>
</reference>
<dbReference type="EMBL" id="JBEPNW010000002">
    <property type="protein sequence ID" value="MET3868627.1"/>
    <property type="molecule type" value="Genomic_DNA"/>
</dbReference>